<evidence type="ECO:0000313" key="1">
    <source>
        <dbReference type="EMBL" id="SUN44631.1"/>
    </source>
</evidence>
<dbReference type="Proteomes" id="UP000254461">
    <property type="component" value="Unassembled WGS sequence"/>
</dbReference>
<name>A0A380JMB7_9STRE</name>
<proteinExistence type="predicted"/>
<protein>
    <submittedName>
        <fullName evidence="1">DNA methylase</fullName>
    </submittedName>
</protein>
<dbReference type="GO" id="GO:0032259">
    <property type="term" value="P:methylation"/>
    <property type="evidence" value="ECO:0007669"/>
    <property type="project" value="UniProtKB-KW"/>
</dbReference>
<reference evidence="1 2" key="1">
    <citation type="submission" date="2018-06" db="EMBL/GenBank/DDBJ databases">
        <authorList>
            <consortium name="Pathogen Informatics"/>
            <person name="Doyle S."/>
        </authorList>
    </citation>
    <scope>NUCLEOTIDE SEQUENCE [LARGE SCALE GENOMIC DNA]</scope>
    <source>
        <strain evidence="1 2">NCTC12092</strain>
    </source>
</reference>
<dbReference type="AlphaFoldDB" id="A0A380JMB7"/>
<keyword evidence="1" id="KW-0808">Transferase</keyword>
<dbReference type="EMBL" id="UHFF01000002">
    <property type="protein sequence ID" value="SUN44631.1"/>
    <property type="molecule type" value="Genomic_DNA"/>
</dbReference>
<gene>
    <name evidence="1" type="ORF">NCTC12092_00159</name>
</gene>
<dbReference type="RefSeq" id="WP_160113531.1">
    <property type="nucleotide sequence ID" value="NZ_UHFF01000002.1"/>
</dbReference>
<organism evidence="1 2">
    <name type="scientific">Streptococcus equi subsp. equi</name>
    <dbReference type="NCBI Taxonomy" id="148942"/>
    <lineage>
        <taxon>Bacteria</taxon>
        <taxon>Bacillati</taxon>
        <taxon>Bacillota</taxon>
        <taxon>Bacilli</taxon>
        <taxon>Lactobacillales</taxon>
        <taxon>Streptococcaceae</taxon>
        <taxon>Streptococcus</taxon>
    </lineage>
</organism>
<dbReference type="GO" id="GO:0008168">
    <property type="term" value="F:methyltransferase activity"/>
    <property type="evidence" value="ECO:0007669"/>
    <property type="project" value="UniProtKB-KW"/>
</dbReference>
<sequence length="51" mass="5549">MDIIKIGVIEPNFNCSGLIYSVNGIAPTIRAYAGGNLEPKILVKNNDQKDM</sequence>
<keyword evidence="1" id="KW-0489">Methyltransferase</keyword>
<accession>A0A380JMB7</accession>
<evidence type="ECO:0000313" key="2">
    <source>
        <dbReference type="Proteomes" id="UP000254461"/>
    </source>
</evidence>